<gene>
    <name evidence="2" type="ORF">K458DRAFT_424355</name>
</gene>
<evidence type="ECO:0000313" key="3">
    <source>
        <dbReference type="Proteomes" id="UP000799291"/>
    </source>
</evidence>
<name>A0A6G1IFU5_9PLEO</name>
<feature type="compositionally biased region" description="Polar residues" evidence="1">
    <location>
        <begin position="124"/>
        <end position="140"/>
    </location>
</feature>
<protein>
    <submittedName>
        <fullName evidence="2">Uncharacterized protein</fullName>
    </submittedName>
</protein>
<reference evidence="2" key="1">
    <citation type="journal article" date="2020" name="Stud. Mycol.">
        <title>101 Dothideomycetes genomes: a test case for predicting lifestyles and emergence of pathogens.</title>
        <authorList>
            <person name="Haridas S."/>
            <person name="Albert R."/>
            <person name="Binder M."/>
            <person name="Bloem J."/>
            <person name="Labutti K."/>
            <person name="Salamov A."/>
            <person name="Andreopoulos B."/>
            <person name="Baker S."/>
            <person name="Barry K."/>
            <person name="Bills G."/>
            <person name="Bluhm B."/>
            <person name="Cannon C."/>
            <person name="Castanera R."/>
            <person name="Culley D."/>
            <person name="Daum C."/>
            <person name="Ezra D."/>
            <person name="Gonzalez J."/>
            <person name="Henrissat B."/>
            <person name="Kuo A."/>
            <person name="Liang C."/>
            <person name="Lipzen A."/>
            <person name="Lutzoni F."/>
            <person name="Magnuson J."/>
            <person name="Mondo S."/>
            <person name="Nolan M."/>
            <person name="Ohm R."/>
            <person name="Pangilinan J."/>
            <person name="Park H.-J."/>
            <person name="Ramirez L."/>
            <person name="Alfaro M."/>
            <person name="Sun H."/>
            <person name="Tritt A."/>
            <person name="Yoshinaga Y."/>
            <person name="Zwiers L.-H."/>
            <person name="Turgeon B."/>
            <person name="Goodwin S."/>
            <person name="Spatafora J."/>
            <person name="Crous P."/>
            <person name="Grigoriev I."/>
        </authorList>
    </citation>
    <scope>NUCLEOTIDE SEQUENCE</scope>
    <source>
        <strain evidence="2">CBS 122367</strain>
    </source>
</reference>
<feature type="compositionally biased region" description="Basic residues" evidence="1">
    <location>
        <begin position="105"/>
        <end position="119"/>
    </location>
</feature>
<evidence type="ECO:0000256" key="1">
    <source>
        <dbReference type="SAM" id="MobiDB-lite"/>
    </source>
</evidence>
<feature type="compositionally biased region" description="Polar residues" evidence="1">
    <location>
        <begin position="36"/>
        <end position="52"/>
    </location>
</feature>
<dbReference type="Proteomes" id="UP000799291">
    <property type="component" value="Unassembled WGS sequence"/>
</dbReference>
<feature type="compositionally biased region" description="Pro residues" evidence="1">
    <location>
        <begin position="161"/>
        <end position="177"/>
    </location>
</feature>
<keyword evidence="3" id="KW-1185">Reference proteome</keyword>
<feature type="compositionally biased region" description="Low complexity" evidence="1">
    <location>
        <begin position="59"/>
        <end position="72"/>
    </location>
</feature>
<accession>A0A6G1IFU5</accession>
<dbReference type="AlphaFoldDB" id="A0A6G1IFU5"/>
<evidence type="ECO:0000313" key="2">
    <source>
        <dbReference type="EMBL" id="KAF2677005.1"/>
    </source>
</evidence>
<proteinExistence type="predicted"/>
<sequence>MHVLPPEQRQTTPFERSPHENSENIARSASRPRVRTSLTIATTRSATTSNPSRQRRHTATPASTPSPLPLRTTKYDRGSTQQPPSSPEHTPHCSRPHGEGNRPLSRVRNHSVRPSSRIRHVTDTLLSASTTSPVTTSCPHSTRVHASHNTYLARDSARTPTAPPFPQTKPAATPLPAPVSTQETEHLPTAPTSTAHSLGAPPVRNSSEKTSPTALPPTPTTQTTPS</sequence>
<feature type="region of interest" description="Disordered" evidence="1">
    <location>
        <begin position="1"/>
        <end position="226"/>
    </location>
</feature>
<dbReference type="EMBL" id="MU005627">
    <property type="protein sequence ID" value="KAF2677005.1"/>
    <property type="molecule type" value="Genomic_DNA"/>
</dbReference>
<organism evidence="2 3">
    <name type="scientific">Lentithecium fluviatile CBS 122367</name>
    <dbReference type="NCBI Taxonomy" id="1168545"/>
    <lineage>
        <taxon>Eukaryota</taxon>
        <taxon>Fungi</taxon>
        <taxon>Dikarya</taxon>
        <taxon>Ascomycota</taxon>
        <taxon>Pezizomycotina</taxon>
        <taxon>Dothideomycetes</taxon>
        <taxon>Pleosporomycetidae</taxon>
        <taxon>Pleosporales</taxon>
        <taxon>Massarineae</taxon>
        <taxon>Lentitheciaceae</taxon>
        <taxon>Lentithecium</taxon>
    </lineage>
</organism>